<name>A0A6P8HQ79_ACTTE</name>
<dbReference type="Proteomes" id="UP000515163">
    <property type="component" value="Unplaced"/>
</dbReference>
<dbReference type="InterPro" id="IPR041698">
    <property type="entry name" value="Methyltransf_25"/>
</dbReference>
<dbReference type="InterPro" id="IPR029063">
    <property type="entry name" value="SAM-dependent_MTases_sf"/>
</dbReference>
<keyword evidence="1" id="KW-0812">Transmembrane</keyword>
<sequence>MAYRNGRIGRRISFCTKRCLLLTLVIGSVLLLFVGSQIRLDFQEASLFRKVKLVKNSWFARNYVGSWIQGKLLSLKWESYVDTYCKKGKSLALGKSYTEEDYLQWTPKIGEQLGFENGHSIFDNGCGCGAFLSAFNQTYENVKLGGLDLSTGAIKFAREIFPDMKDNFKVGTVEDLSFVQDASYDHSMTFFTFPYVSPEKQCKAVKEMLRVVKPGGSLYIGHNLESDCKDKTHIGIFTLPLCFWNEKCLKDQDDVKEIYYVKERDLFGISKYCPEKSAVFVYKKEAVKVPEHSNSYTCNSKYPPSGRKS</sequence>
<dbReference type="Gene3D" id="3.40.50.150">
    <property type="entry name" value="Vaccinia Virus protein VP39"/>
    <property type="match status" value="1"/>
</dbReference>
<keyword evidence="3" id="KW-1185">Reference proteome</keyword>
<dbReference type="KEGG" id="aten:116293896"/>
<evidence type="ECO:0000313" key="4">
    <source>
        <dbReference type="RefSeq" id="XP_031557253.1"/>
    </source>
</evidence>
<dbReference type="PANTHER" id="PTHR42912:SF83">
    <property type="entry name" value="METHYLTRANSFERASE TYPE 11 DOMAIN-CONTAINING PROTEIN"/>
    <property type="match status" value="1"/>
</dbReference>
<dbReference type="SUPFAM" id="SSF53335">
    <property type="entry name" value="S-adenosyl-L-methionine-dependent methyltransferases"/>
    <property type="match status" value="1"/>
</dbReference>
<evidence type="ECO:0000313" key="3">
    <source>
        <dbReference type="Proteomes" id="UP000515163"/>
    </source>
</evidence>
<evidence type="ECO:0000259" key="2">
    <source>
        <dbReference type="Pfam" id="PF13649"/>
    </source>
</evidence>
<gene>
    <name evidence="4" type="primary">LOC116293896</name>
</gene>
<accession>A0A6P8HQ79</accession>
<dbReference type="PANTHER" id="PTHR42912">
    <property type="entry name" value="METHYLTRANSFERASE"/>
    <property type="match status" value="1"/>
</dbReference>
<proteinExistence type="predicted"/>
<feature type="transmembrane region" description="Helical" evidence="1">
    <location>
        <begin position="20"/>
        <end position="40"/>
    </location>
</feature>
<dbReference type="Pfam" id="PF13649">
    <property type="entry name" value="Methyltransf_25"/>
    <property type="match status" value="1"/>
</dbReference>
<organism evidence="3 4">
    <name type="scientific">Actinia tenebrosa</name>
    <name type="common">Australian red waratah sea anemone</name>
    <dbReference type="NCBI Taxonomy" id="6105"/>
    <lineage>
        <taxon>Eukaryota</taxon>
        <taxon>Metazoa</taxon>
        <taxon>Cnidaria</taxon>
        <taxon>Anthozoa</taxon>
        <taxon>Hexacorallia</taxon>
        <taxon>Actiniaria</taxon>
        <taxon>Actiniidae</taxon>
        <taxon>Actinia</taxon>
    </lineage>
</organism>
<dbReference type="RefSeq" id="XP_031557253.1">
    <property type="nucleotide sequence ID" value="XM_031701393.1"/>
</dbReference>
<dbReference type="InParanoid" id="A0A6P8HQ79"/>
<dbReference type="CDD" id="cd02440">
    <property type="entry name" value="AdoMet_MTases"/>
    <property type="match status" value="1"/>
</dbReference>
<dbReference type="GeneID" id="116293896"/>
<dbReference type="InterPro" id="IPR050508">
    <property type="entry name" value="Methyltransf_Superfamily"/>
</dbReference>
<keyword evidence="1" id="KW-1133">Transmembrane helix</keyword>
<reference evidence="4" key="1">
    <citation type="submission" date="2025-08" db="UniProtKB">
        <authorList>
            <consortium name="RefSeq"/>
        </authorList>
    </citation>
    <scope>IDENTIFICATION</scope>
    <source>
        <tissue evidence="4">Tentacle</tissue>
    </source>
</reference>
<evidence type="ECO:0000256" key="1">
    <source>
        <dbReference type="SAM" id="Phobius"/>
    </source>
</evidence>
<dbReference type="OrthoDB" id="66144at2759"/>
<feature type="domain" description="Methyltransferase" evidence="2">
    <location>
        <begin position="121"/>
        <end position="216"/>
    </location>
</feature>
<dbReference type="GO" id="GO:0008168">
    <property type="term" value="F:methyltransferase activity"/>
    <property type="evidence" value="ECO:0007669"/>
    <property type="project" value="TreeGrafter"/>
</dbReference>
<keyword evidence="1" id="KW-0472">Membrane</keyword>
<protein>
    <submittedName>
        <fullName evidence="4">Uncharacterized protein LOC116293896</fullName>
    </submittedName>
</protein>
<dbReference type="AlphaFoldDB" id="A0A6P8HQ79"/>